<keyword evidence="1" id="KW-1133">Transmembrane helix</keyword>
<evidence type="ECO:0000313" key="3">
    <source>
        <dbReference type="Proteomes" id="UP000605970"/>
    </source>
</evidence>
<evidence type="ECO:0000256" key="1">
    <source>
        <dbReference type="SAM" id="Phobius"/>
    </source>
</evidence>
<accession>A0A8S9ZMJ1</accession>
<protein>
    <submittedName>
        <fullName evidence="2">Uncharacterized protein</fullName>
    </submittedName>
</protein>
<gene>
    <name evidence="2" type="ORF">Mgra_00006105</name>
</gene>
<dbReference type="EMBL" id="JABEBT010000056">
    <property type="protein sequence ID" value="KAF7634531.1"/>
    <property type="molecule type" value="Genomic_DNA"/>
</dbReference>
<keyword evidence="1" id="KW-0472">Membrane</keyword>
<comment type="caution">
    <text evidence="2">The sequence shown here is derived from an EMBL/GenBank/DDBJ whole genome shotgun (WGS) entry which is preliminary data.</text>
</comment>
<reference evidence="2" key="1">
    <citation type="journal article" date="2020" name="Ecol. Evol.">
        <title>Genome structure and content of the rice root-knot nematode (Meloidogyne graminicola).</title>
        <authorList>
            <person name="Phan N.T."/>
            <person name="Danchin E.G.J."/>
            <person name="Klopp C."/>
            <person name="Perfus-Barbeoch L."/>
            <person name="Kozlowski D.K."/>
            <person name="Koutsovoulos G.D."/>
            <person name="Lopez-Roques C."/>
            <person name="Bouchez O."/>
            <person name="Zahm M."/>
            <person name="Besnard G."/>
            <person name="Bellafiore S."/>
        </authorList>
    </citation>
    <scope>NUCLEOTIDE SEQUENCE</scope>
    <source>
        <strain evidence="2">VN-18</strain>
    </source>
</reference>
<sequence length="53" mass="6325">LLFTNIYFIYFSCSADFHNCAFLLTCIILCNNNSFIRPIRSILRTKKKLKNKY</sequence>
<feature type="non-terminal residue" evidence="2">
    <location>
        <position position="53"/>
    </location>
</feature>
<dbReference type="AlphaFoldDB" id="A0A8S9ZMJ1"/>
<evidence type="ECO:0000313" key="2">
    <source>
        <dbReference type="EMBL" id="KAF7634531.1"/>
    </source>
</evidence>
<keyword evidence="3" id="KW-1185">Reference proteome</keyword>
<organism evidence="2 3">
    <name type="scientific">Meloidogyne graminicola</name>
    <dbReference type="NCBI Taxonomy" id="189291"/>
    <lineage>
        <taxon>Eukaryota</taxon>
        <taxon>Metazoa</taxon>
        <taxon>Ecdysozoa</taxon>
        <taxon>Nematoda</taxon>
        <taxon>Chromadorea</taxon>
        <taxon>Rhabditida</taxon>
        <taxon>Tylenchina</taxon>
        <taxon>Tylenchomorpha</taxon>
        <taxon>Tylenchoidea</taxon>
        <taxon>Meloidogynidae</taxon>
        <taxon>Meloidogyninae</taxon>
        <taxon>Meloidogyne</taxon>
    </lineage>
</organism>
<keyword evidence="1" id="KW-0812">Transmembrane</keyword>
<proteinExistence type="predicted"/>
<feature type="transmembrane region" description="Helical" evidence="1">
    <location>
        <begin position="6"/>
        <end position="30"/>
    </location>
</feature>
<dbReference type="Proteomes" id="UP000605970">
    <property type="component" value="Unassembled WGS sequence"/>
</dbReference>
<name>A0A8S9ZMJ1_9BILA</name>